<evidence type="ECO:0000256" key="1">
    <source>
        <dbReference type="SAM" id="MobiDB-lite"/>
    </source>
</evidence>
<dbReference type="AlphaFoldDB" id="A0A0K8T5L1"/>
<accession>A0A0K8T5L1</accession>
<dbReference type="EMBL" id="GBRD01005125">
    <property type="protein sequence ID" value="JAG60696.1"/>
    <property type="molecule type" value="Transcribed_RNA"/>
</dbReference>
<name>A0A0K8T5L1_LYGHE</name>
<reference evidence="2" key="1">
    <citation type="submission" date="2014-09" db="EMBL/GenBank/DDBJ databases">
        <authorList>
            <person name="Magalhaes I.L.F."/>
            <person name="Oliveira U."/>
            <person name="Santos F.R."/>
            <person name="Vidigal T.H.D.A."/>
            <person name="Brescovit A.D."/>
            <person name="Santos A.J."/>
        </authorList>
    </citation>
    <scope>NUCLEOTIDE SEQUENCE</scope>
</reference>
<feature type="non-terminal residue" evidence="2">
    <location>
        <position position="1"/>
    </location>
</feature>
<sequence length="149" mass="16832">IYAYFNREFRAAFKKTLESCCHQVVLALPSRGLRRTERSSNGAATPGRPPIASSNVSSAAEIHYLNSSMVRNTTTEDIVIRMSPGFQLKLQRAQHLVRQLRVTLSFIYSSSKGLFRVVTRKHGKGNSAEIFEARAVHQLRNDRRIGRIC</sequence>
<proteinExistence type="predicted"/>
<protein>
    <submittedName>
        <fullName evidence="2">Uncharacterized protein</fullName>
    </submittedName>
</protein>
<feature type="region of interest" description="Disordered" evidence="1">
    <location>
        <begin position="35"/>
        <end position="55"/>
    </location>
</feature>
<organism evidence="2">
    <name type="scientific">Lygus hesperus</name>
    <name type="common">Western plant bug</name>
    <dbReference type="NCBI Taxonomy" id="30085"/>
    <lineage>
        <taxon>Eukaryota</taxon>
        <taxon>Metazoa</taxon>
        <taxon>Ecdysozoa</taxon>
        <taxon>Arthropoda</taxon>
        <taxon>Hexapoda</taxon>
        <taxon>Insecta</taxon>
        <taxon>Pterygota</taxon>
        <taxon>Neoptera</taxon>
        <taxon>Paraneoptera</taxon>
        <taxon>Hemiptera</taxon>
        <taxon>Heteroptera</taxon>
        <taxon>Panheteroptera</taxon>
        <taxon>Cimicomorpha</taxon>
        <taxon>Miridae</taxon>
        <taxon>Mirini</taxon>
        <taxon>Lygus</taxon>
    </lineage>
</organism>
<evidence type="ECO:0000313" key="2">
    <source>
        <dbReference type="EMBL" id="JAG60696.1"/>
    </source>
</evidence>